<organism evidence="2 3">
    <name type="scientific">Dorcoceras hygrometricum</name>
    <dbReference type="NCBI Taxonomy" id="472368"/>
    <lineage>
        <taxon>Eukaryota</taxon>
        <taxon>Viridiplantae</taxon>
        <taxon>Streptophyta</taxon>
        <taxon>Embryophyta</taxon>
        <taxon>Tracheophyta</taxon>
        <taxon>Spermatophyta</taxon>
        <taxon>Magnoliopsida</taxon>
        <taxon>eudicotyledons</taxon>
        <taxon>Gunneridae</taxon>
        <taxon>Pentapetalae</taxon>
        <taxon>asterids</taxon>
        <taxon>lamiids</taxon>
        <taxon>Lamiales</taxon>
        <taxon>Gesneriaceae</taxon>
        <taxon>Didymocarpoideae</taxon>
        <taxon>Trichosporeae</taxon>
        <taxon>Loxocarpinae</taxon>
        <taxon>Dorcoceras</taxon>
    </lineage>
</organism>
<dbReference type="OrthoDB" id="441812at2759"/>
<name>A0A2Z7B5V4_9LAMI</name>
<gene>
    <name evidence="2" type="ORF">F511_30277</name>
</gene>
<dbReference type="Proteomes" id="UP000250235">
    <property type="component" value="Unassembled WGS sequence"/>
</dbReference>
<evidence type="ECO:0000256" key="1">
    <source>
        <dbReference type="PIRNR" id="PIRNR011771"/>
    </source>
</evidence>
<dbReference type="EMBL" id="KV009391">
    <property type="protein sequence ID" value="KZV29328.1"/>
    <property type="molecule type" value="Genomic_DNA"/>
</dbReference>
<protein>
    <recommendedName>
        <fullName evidence="1">N-lysine methyltransferase</fullName>
        <ecNumber evidence="1">2.1.1.-</ecNumber>
    </recommendedName>
</protein>
<comment type="function">
    <text evidence="1">Protein-lysine N-methyltransferase.</text>
</comment>
<keyword evidence="3" id="KW-1185">Reference proteome</keyword>
<keyword evidence="1 2" id="KW-0808">Transferase</keyword>
<dbReference type="InterPro" id="IPR011383">
    <property type="entry name" value="N-lys_methylase_SETD6"/>
</dbReference>
<keyword evidence="1" id="KW-0539">Nucleus</keyword>
<comment type="subcellular location">
    <subcellularLocation>
        <location evidence="1">Nucleus</location>
    </subcellularLocation>
</comment>
<keyword evidence="1 2" id="KW-0489">Methyltransferase</keyword>
<reference evidence="2 3" key="1">
    <citation type="journal article" date="2015" name="Proc. Natl. Acad. Sci. U.S.A.">
        <title>The resurrection genome of Boea hygrometrica: A blueprint for survival of dehydration.</title>
        <authorList>
            <person name="Xiao L."/>
            <person name="Yang G."/>
            <person name="Zhang L."/>
            <person name="Yang X."/>
            <person name="Zhao S."/>
            <person name="Ji Z."/>
            <person name="Zhou Q."/>
            <person name="Hu M."/>
            <person name="Wang Y."/>
            <person name="Chen M."/>
            <person name="Xu Y."/>
            <person name="Jin H."/>
            <person name="Xiao X."/>
            <person name="Hu G."/>
            <person name="Bao F."/>
            <person name="Hu Y."/>
            <person name="Wan P."/>
            <person name="Li L."/>
            <person name="Deng X."/>
            <person name="Kuang T."/>
            <person name="Xiang C."/>
            <person name="Zhu J.K."/>
            <person name="Oliver M.J."/>
            <person name="He Y."/>
        </authorList>
    </citation>
    <scope>NUCLEOTIDE SEQUENCE [LARGE SCALE GENOMIC DNA]</scope>
    <source>
        <strain evidence="3">cv. XS01</strain>
    </source>
</reference>
<dbReference type="PANTHER" id="PTHR13271:SF34">
    <property type="entry name" value="N-LYSINE METHYLTRANSFERASE SETD6"/>
    <property type="match status" value="1"/>
</dbReference>
<proteinExistence type="inferred from homology"/>
<dbReference type="GO" id="GO:0005634">
    <property type="term" value="C:nucleus"/>
    <property type="evidence" value="ECO:0007669"/>
    <property type="project" value="UniProtKB-SubCell"/>
</dbReference>
<dbReference type="PIRSF" id="PIRSF011771">
    <property type="entry name" value="RMS1_SET"/>
    <property type="match status" value="1"/>
</dbReference>
<sequence>MRGFKRWMKREDVECSDALHIFQSVESGGAPSISVKALCDLMEGDVVATIPKRSCLTVRTSAASPIVEESRLGGYLGLAVSLMYERSLGPQSRWFQYLQILPSSEPIPLLWSLPEIDSLLCGTEIHKIVKEDKALVYQDWKECIKPLLSSASLKLNPDFFTVDEYVAAKSLIASRSFQIDEYHGYGMVPLADLRAKPYMLSDVFLLELTRKLEELYVISFFVNRMSLLCSMTSFNHKTAAEDVHFTSVSYCSESDVDSSNQKQDTDYKMYGDDEPVAQDSHLETGGFRSELEFESSSTSGNDVMVMQMIICKDVKSGAEVFNTYGSLSNAALLHRYGFTEPENPFDILNMDLEIVLQWSSSVFSCRHSRRRLSLWRKLGYSECDSQNSQYFEISFHGEPQLELLVLLNIILLSEEAYHELELALLSVGNSKQITNRHVLEKYNFLIEKATKLSKELLLTRNVCQALLSLADAREHFFGPNSLQDDIKSLNESCQAKEHKLYHSLMLRISERRILKKLRSYAASGLKQLDKEKSERV</sequence>
<dbReference type="EC" id="2.1.1.-" evidence="1"/>
<dbReference type="PANTHER" id="PTHR13271">
    <property type="entry name" value="UNCHARACTERIZED PUTATIVE METHYLTRANSFERASE"/>
    <property type="match status" value="1"/>
</dbReference>
<dbReference type="InterPro" id="IPR050600">
    <property type="entry name" value="SETD3_SETD6_MTase"/>
</dbReference>
<evidence type="ECO:0000313" key="2">
    <source>
        <dbReference type="EMBL" id="KZV29328.1"/>
    </source>
</evidence>
<evidence type="ECO:0000313" key="3">
    <source>
        <dbReference type="Proteomes" id="UP000250235"/>
    </source>
</evidence>
<dbReference type="SUPFAM" id="SSF82199">
    <property type="entry name" value="SET domain"/>
    <property type="match status" value="2"/>
</dbReference>
<keyword evidence="1" id="KW-0949">S-adenosyl-L-methionine</keyword>
<dbReference type="InterPro" id="IPR046341">
    <property type="entry name" value="SET_dom_sf"/>
</dbReference>
<comment type="similarity">
    <text evidence="1">Belongs to the class V-like SAM-binding methyltransferase superfamily. Histone-lysine methyltransferase family. SETD6 subfamily.</text>
</comment>
<dbReference type="AlphaFoldDB" id="A0A2Z7B5V4"/>
<accession>A0A2Z7B5V4</accession>
<dbReference type="Gene3D" id="3.90.1410.10">
    <property type="entry name" value="set domain protein methyltransferase, domain 1"/>
    <property type="match status" value="2"/>
</dbReference>
<dbReference type="GO" id="GO:0016279">
    <property type="term" value="F:protein-lysine N-methyltransferase activity"/>
    <property type="evidence" value="ECO:0007669"/>
    <property type="project" value="UniProtKB-UniRule"/>
</dbReference>
<dbReference type="GO" id="GO:0032259">
    <property type="term" value="P:methylation"/>
    <property type="evidence" value="ECO:0007669"/>
    <property type="project" value="UniProtKB-KW"/>
</dbReference>
<dbReference type="CDD" id="cd10527">
    <property type="entry name" value="SET_LSMT"/>
    <property type="match status" value="1"/>
</dbReference>